<organism evidence="2 3">
    <name type="scientific">Pleurodeles waltl</name>
    <name type="common">Iberian ribbed newt</name>
    <dbReference type="NCBI Taxonomy" id="8319"/>
    <lineage>
        <taxon>Eukaryota</taxon>
        <taxon>Metazoa</taxon>
        <taxon>Chordata</taxon>
        <taxon>Craniata</taxon>
        <taxon>Vertebrata</taxon>
        <taxon>Euteleostomi</taxon>
        <taxon>Amphibia</taxon>
        <taxon>Batrachia</taxon>
        <taxon>Caudata</taxon>
        <taxon>Salamandroidea</taxon>
        <taxon>Salamandridae</taxon>
        <taxon>Pleurodelinae</taxon>
        <taxon>Pleurodeles</taxon>
    </lineage>
</organism>
<protein>
    <submittedName>
        <fullName evidence="2">Uncharacterized protein</fullName>
    </submittedName>
</protein>
<evidence type="ECO:0000313" key="2">
    <source>
        <dbReference type="EMBL" id="KAJ1080215.1"/>
    </source>
</evidence>
<feature type="region of interest" description="Disordered" evidence="1">
    <location>
        <begin position="1"/>
        <end position="39"/>
    </location>
</feature>
<dbReference type="Proteomes" id="UP001066276">
    <property type="component" value="Chromosome 12"/>
</dbReference>
<dbReference type="AlphaFoldDB" id="A0AAV7KPY6"/>
<gene>
    <name evidence="2" type="ORF">NDU88_000435</name>
</gene>
<dbReference type="EMBL" id="JANPWB010000016">
    <property type="protein sequence ID" value="KAJ1080215.1"/>
    <property type="molecule type" value="Genomic_DNA"/>
</dbReference>
<reference evidence="2" key="1">
    <citation type="journal article" date="2022" name="bioRxiv">
        <title>Sequencing and chromosome-scale assembly of the giantPleurodeles waltlgenome.</title>
        <authorList>
            <person name="Brown T."/>
            <person name="Elewa A."/>
            <person name="Iarovenko S."/>
            <person name="Subramanian E."/>
            <person name="Araus A.J."/>
            <person name="Petzold A."/>
            <person name="Susuki M."/>
            <person name="Suzuki K.-i.T."/>
            <person name="Hayashi T."/>
            <person name="Toyoda A."/>
            <person name="Oliveira C."/>
            <person name="Osipova E."/>
            <person name="Leigh N.D."/>
            <person name="Simon A."/>
            <person name="Yun M.H."/>
        </authorList>
    </citation>
    <scope>NUCLEOTIDE SEQUENCE</scope>
    <source>
        <strain evidence="2">20211129_DDA</strain>
        <tissue evidence="2">Liver</tissue>
    </source>
</reference>
<name>A0AAV7KPY6_PLEWA</name>
<comment type="caution">
    <text evidence="2">The sequence shown here is derived from an EMBL/GenBank/DDBJ whole genome shotgun (WGS) entry which is preliminary data.</text>
</comment>
<evidence type="ECO:0000313" key="3">
    <source>
        <dbReference type="Proteomes" id="UP001066276"/>
    </source>
</evidence>
<proteinExistence type="predicted"/>
<evidence type="ECO:0000256" key="1">
    <source>
        <dbReference type="SAM" id="MobiDB-lite"/>
    </source>
</evidence>
<keyword evidence="3" id="KW-1185">Reference proteome</keyword>
<feature type="compositionally biased region" description="Low complexity" evidence="1">
    <location>
        <begin position="1"/>
        <end position="14"/>
    </location>
</feature>
<accession>A0AAV7KPY6</accession>
<sequence>MSSLGVGVASGSSVRLPSLSTGSPVPSQDEEGEGVGSSDCPSLAPFLLVSSSRGAEVRGVDVAPESFTPVVPSVAGRGSIQNEVSGLEIDRLGLLHKGILASLTPTLQAASMVGALCGTVQPLRRQRGTTRVQNDLPVRKVAPASHVPDVRHQSRARGGYSSSNDRLRTVALK</sequence>
<feature type="region of interest" description="Disordered" evidence="1">
    <location>
        <begin position="135"/>
        <end position="173"/>
    </location>
</feature>